<evidence type="ECO:0000313" key="2">
    <source>
        <dbReference type="EMBL" id="KEQ30577.1"/>
    </source>
</evidence>
<dbReference type="Proteomes" id="UP000028007">
    <property type="component" value="Unassembled WGS sequence"/>
</dbReference>
<organism evidence="2 3">
    <name type="scientific">Pedobacter antarcticus 4BY</name>
    <dbReference type="NCBI Taxonomy" id="1358423"/>
    <lineage>
        <taxon>Bacteria</taxon>
        <taxon>Pseudomonadati</taxon>
        <taxon>Bacteroidota</taxon>
        <taxon>Sphingobacteriia</taxon>
        <taxon>Sphingobacteriales</taxon>
        <taxon>Sphingobacteriaceae</taxon>
        <taxon>Pedobacter</taxon>
    </lineage>
</organism>
<keyword evidence="2" id="KW-0503">Monooxygenase</keyword>
<dbReference type="OrthoDB" id="165368at2"/>
<dbReference type="InterPro" id="IPR007138">
    <property type="entry name" value="ABM_dom"/>
</dbReference>
<dbReference type="SUPFAM" id="SSF54909">
    <property type="entry name" value="Dimeric alpha+beta barrel"/>
    <property type="match status" value="1"/>
</dbReference>
<proteinExistence type="predicted"/>
<dbReference type="EMBL" id="JNFF01000033">
    <property type="protein sequence ID" value="KEQ30577.1"/>
    <property type="molecule type" value="Genomic_DNA"/>
</dbReference>
<sequence length="102" mass="11230">MSKYGLHGKLKATPGNAEQLASILLQASELVSKTKGCNLYIISRDKDDENMFWVTEIWDTKEDHHLSLKTEGAAELVLQALPIIEGSPSGREFEIIGGFGLK</sequence>
<comment type="caution">
    <text evidence="2">The sequence shown here is derived from an EMBL/GenBank/DDBJ whole genome shotgun (WGS) entry which is preliminary data.</text>
</comment>
<dbReference type="Pfam" id="PF03992">
    <property type="entry name" value="ABM"/>
    <property type="match status" value="1"/>
</dbReference>
<dbReference type="eggNOG" id="COG1359">
    <property type="taxonomic scope" value="Bacteria"/>
</dbReference>
<gene>
    <name evidence="2" type="ORF">N180_04960</name>
</gene>
<reference evidence="2 3" key="1">
    <citation type="journal article" date="1992" name="Int. J. Syst. Bacteriol.">
        <title>Sphingobacterium antarcticus sp. nov. a Psychrotrophic Bacterium from the Soils of Schirmacher Oasis, Antarctica.</title>
        <authorList>
            <person name="Shivaji S."/>
            <person name="Ray M.K."/>
            <person name="Rao N.S."/>
            <person name="Saiserr L."/>
            <person name="Jagannadham M.V."/>
            <person name="Kumar G.S."/>
            <person name="Reddy G."/>
            <person name="Bhargava P.M."/>
        </authorList>
    </citation>
    <scope>NUCLEOTIDE SEQUENCE [LARGE SCALE GENOMIC DNA]</scope>
    <source>
        <strain evidence="2 3">4BY</strain>
    </source>
</reference>
<evidence type="ECO:0000259" key="1">
    <source>
        <dbReference type="PROSITE" id="PS51725"/>
    </source>
</evidence>
<name>A0A081PIQ4_9SPHI</name>
<dbReference type="Gene3D" id="3.30.70.100">
    <property type="match status" value="1"/>
</dbReference>
<keyword evidence="2" id="KW-0560">Oxidoreductase</keyword>
<dbReference type="RefSeq" id="WP_037439297.1">
    <property type="nucleotide sequence ID" value="NZ_JNFF01000033.1"/>
</dbReference>
<dbReference type="GO" id="GO:0004497">
    <property type="term" value="F:monooxygenase activity"/>
    <property type="evidence" value="ECO:0007669"/>
    <property type="project" value="UniProtKB-KW"/>
</dbReference>
<accession>A0A081PIQ4</accession>
<protein>
    <submittedName>
        <fullName evidence="2">Antibiotic biosynthesis monooxygenase</fullName>
    </submittedName>
</protein>
<dbReference type="AlphaFoldDB" id="A0A081PIQ4"/>
<dbReference type="PROSITE" id="PS51725">
    <property type="entry name" value="ABM"/>
    <property type="match status" value="1"/>
</dbReference>
<feature type="domain" description="ABM" evidence="1">
    <location>
        <begin position="4"/>
        <end position="93"/>
    </location>
</feature>
<dbReference type="InterPro" id="IPR011008">
    <property type="entry name" value="Dimeric_a/b-barrel"/>
</dbReference>
<evidence type="ECO:0000313" key="3">
    <source>
        <dbReference type="Proteomes" id="UP000028007"/>
    </source>
</evidence>
<keyword evidence="3" id="KW-1185">Reference proteome</keyword>